<dbReference type="RefSeq" id="WP_229744614.1">
    <property type="nucleotide sequence ID" value="NZ_BMDX01000002.1"/>
</dbReference>
<evidence type="ECO:0008006" key="3">
    <source>
        <dbReference type="Google" id="ProtNLM"/>
    </source>
</evidence>
<evidence type="ECO:0000313" key="1">
    <source>
        <dbReference type="EMBL" id="GGA66996.1"/>
    </source>
</evidence>
<name>A0A8J2XL76_9GAMM</name>
<reference evidence="2" key="1">
    <citation type="journal article" date="2019" name="Int. J. Syst. Evol. Microbiol.">
        <title>The Global Catalogue of Microorganisms (GCM) 10K type strain sequencing project: providing services to taxonomists for standard genome sequencing and annotation.</title>
        <authorList>
            <consortium name="The Broad Institute Genomics Platform"/>
            <consortium name="The Broad Institute Genome Sequencing Center for Infectious Disease"/>
            <person name="Wu L."/>
            <person name="Ma J."/>
        </authorList>
    </citation>
    <scope>NUCLEOTIDE SEQUENCE [LARGE SCALE GENOMIC DNA]</scope>
    <source>
        <strain evidence="2">CGMCC 1.10130</strain>
    </source>
</reference>
<dbReference type="AlphaFoldDB" id="A0A8J2XL76"/>
<dbReference type="InterPro" id="IPR011335">
    <property type="entry name" value="Restrct_endonuc-II-like"/>
</dbReference>
<proteinExistence type="predicted"/>
<accession>A0A8J2XL76</accession>
<organism evidence="1 2">
    <name type="scientific">Neiella marina</name>
    <dbReference type="NCBI Taxonomy" id="508461"/>
    <lineage>
        <taxon>Bacteria</taxon>
        <taxon>Pseudomonadati</taxon>
        <taxon>Pseudomonadota</taxon>
        <taxon>Gammaproteobacteria</taxon>
        <taxon>Alteromonadales</taxon>
        <taxon>Echinimonadaceae</taxon>
        <taxon>Neiella</taxon>
    </lineage>
</organism>
<dbReference type="EMBL" id="BMDX01000002">
    <property type="protein sequence ID" value="GGA66996.1"/>
    <property type="molecule type" value="Genomic_DNA"/>
</dbReference>
<keyword evidence="2" id="KW-1185">Reference proteome</keyword>
<dbReference type="Proteomes" id="UP000619743">
    <property type="component" value="Unassembled WGS sequence"/>
</dbReference>
<dbReference type="SUPFAM" id="SSF52980">
    <property type="entry name" value="Restriction endonuclease-like"/>
    <property type="match status" value="1"/>
</dbReference>
<sequence length="174" mass="19682">MPPIQPIELTEDSLKFTFAVGVEATKYDDWSHYRNQFNSAFGGTKAVDLIAIDNGTTWLIEVKDYRAHRRTKPIDLGEEVALKVRDTLAGLVSAKLHANDAAEKRFAKEALKQPRLKIALHLEQQRKPSKLFPLAVDPSKVKMKLKQWLKALDAHPAIVTQQTLKPEMNWTVQG</sequence>
<comment type="caution">
    <text evidence="1">The sequence shown here is derived from an EMBL/GenBank/DDBJ whole genome shotgun (WGS) entry which is preliminary data.</text>
</comment>
<protein>
    <recommendedName>
        <fullName evidence="3">Cysteinyl-tRNA synthetase</fullName>
    </recommendedName>
</protein>
<gene>
    <name evidence="1" type="ORF">GCM10011369_05790</name>
</gene>
<evidence type="ECO:0000313" key="2">
    <source>
        <dbReference type="Proteomes" id="UP000619743"/>
    </source>
</evidence>